<protein>
    <submittedName>
        <fullName evidence="3">Stimulator of interferon genes protein-like</fullName>
    </submittedName>
</protein>
<dbReference type="InterPro" id="IPR029158">
    <property type="entry name" value="STING"/>
</dbReference>
<sequence length="335" mass="38360">MDRNTYIYFMQVLFVASITFASQSLDLRNKQTLAINIARFVLYVLSVRGFSEACAVLYDCIHRQRLPDVQVLQRAPLHRHHVMMVLGAAALLLTHEQPIIDERFIFILIATLIAKYPEIDRKLDKKKTVNYGVGMACSYFEGYLVHVLPSDGAKFFGFLENIKIYENREGVVFPVKKLFVVVTKSLFSPPALVEFNKTGRDDLPKLEACSSLTEIEKDVAGVKNRIYRSTAYKIYRPSAPPVCLCTEGGTPLNTLYRVLKNSELSEELAGINREEIVHDFLTTLRKLITKSPECRGKCELVYFDDSNRDLNLADVLLDRIRELEPKFEEIIARRR</sequence>
<dbReference type="PANTHER" id="PTHR34339">
    <property type="entry name" value="STIMULATOR OF INTERFERON GENES PROTEIN"/>
    <property type="match status" value="1"/>
</dbReference>
<dbReference type="GO" id="GO:0005789">
    <property type="term" value="C:endoplasmic reticulum membrane"/>
    <property type="evidence" value="ECO:0007669"/>
    <property type="project" value="TreeGrafter"/>
</dbReference>
<dbReference type="Gene3D" id="3.40.50.12100">
    <property type="entry name" value="Stimulator of interferon genes protein"/>
    <property type="match status" value="1"/>
</dbReference>
<dbReference type="InterPro" id="IPR055432">
    <property type="entry name" value="STING_LBD"/>
</dbReference>
<dbReference type="OrthoDB" id="6053839at2759"/>
<gene>
    <name evidence="3" type="primary">LOC118272012</name>
</gene>
<proteinExistence type="predicted"/>
<dbReference type="GO" id="GO:0000045">
    <property type="term" value="P:autophagosome assembly"/>
    <property type="evidence" value="ECO:0007669"/>
    <property type="project" value="TreeGrafter"/>
</dbReference>
<dbReference type="GO" id="GO:0061709">
    <property type="term" value="P:reticulophagy"/>
    <property type="evidence" value="ECO:0007669"/>
    <property type="project" value="TreeGrafter"/>
</dbReference>
<dbReference type="AlphaFoldDB" id="A0A9R0DN97"/>
<evidence type="ECO:0000259" key="1">
    <source>
        <dbReference type="Pfam" id="PF15009"/>
    </source>
</evidence>
<dbReference type="Pfam" id="PF15009">
    <property type="entry name" value="STING_LBD"/>
    <property type="match status" value="1"/>
</dbReference>
<dbReference type="InterPro" id="IPR038623">
    <property type="entry name" value="STING_C_sf"/>
</dbReference>
<evidence type="ECO:0000313" key="3">
    <source>
        <dbReference type="RefSeq" id="XP_050549936.1"/>
    </source>
</evidence>
<dbReference type="RefSeq" id="XP_050549936.1">
    <property type="nucleotide sequence ID" value="XM_050693979.1"/>
</dbReference>
<dbReference type="GO" id="GO:0045087">
    <property type="term" value="P:innate immune response"/>
    <property type="evidence" value="ECO:0007669"/>
    <property type="project" value="TreeGrafter"/>
</dbReference>
<accession>A0A9R0DN97</accession>
<organism evidence="2 3">
    <name type="scientific">Spodoptera frugiperda</name>
    <name type="common">Fall armyworm</name>
    <dbReference type="NCBI Taxonomy" id="7108"/>
    <lineage>
        <taxon>Eukaryota</taxon>
        <taxon>Metazoa</taxon>
        <taxon>Ecdysozoa</taxon>
        <taxon>Arthropoda</taxon>
        <taxon>Hexapoda</taxon>
        <taxon>Insecta</taxon>
        <taxon>Pterygota</taxon>
        <taxon>Neoptera</taxon>
        <taxon>Endopterygota</taxon>
        <taxon>Lepidoptera</taxon>
        <taxon>Glossata</taxon>
        <taxon>Ditrysia</taxon>
        <taxon>Noctuoidea</taxon>
        <taxon>Noctuidae</taxon>
        <taxon>Amphipyrinae</taxon>
        <taxon>Spodoptera</taxon>
    </lineage>
</organism>
<keyword evidence="2" id="KW-1185">Reference proteome</keyword>
<dbReference type="GO" id="GO:0002218">
    <property type="term" value="P:activation of innate immune response"/>
    <property type="evidence" value="ECO:0007669"/>
    <property type="project" value="InterPro"/>
</dbReference>
<dbReference type="GO" id="GO:0005776">
    <property type="term" value="C:autophagosome"/>
    <property type="evidence" value="ECO:0007669"/>
    <property type="project" value="TreeGrafter"/>
</dbReference>
<dbReference type="PANTHER" id="PTHR34339:SF1">
    <property type="entry name" value="STIMULATOR OF INTERFERON GENES PROTEIN"/>
    <property type="match status" value="1"/>
</dbReference>
<reference evidence="3" key="1">
    <citation type="submission" date="2025-08" db="UniProtKB">
        <authorList>
            <consortium name="RefSeq"/>
        </authorList>
    </citation>
    <scope>IDENTIFICATION</scope>
    <source>
        <tissue evidence="3">Whole larval tissue</tissue>
    </source>
</reference>
<dbReference type="GeneID" id="118272012"/>
<dbReference type="GO" id="GO:0035438">
    <property type="term" value="F:cyclic-di-GMP binding"/>
    <property type="evidence" value="ECO:0007669"/>
    <property type="project" value="TreeGrafter"/>
</dbReference>
<dbReference type="Proteomes" id="UP000829999">
    <property type="component" value="Chromosome 5"/>
</dbReference>
<dbReference type="GO" id="GO:0032481">
    <property type="term" value="P:positive regulation of type I interferon production"/>
    <property type="evidence" value="ECO:0007669"/>
    <property type="project" value="InterPro"/>
</dbReference>
<name>A0A9R0DN97_SPOFR</name>
<dbReference type="GO" id="GO:0016239">
    <property type="term" value="P:positive regulation of macroautophagy"/>
    <property type="evidence" value="ECO:0007669"/>
    <property type="project" value="TreeGrafter"/>
</dbReference>
<evidence type="ECO:0000313" key="2">
    <source>
        <dbReference type="Proteomes" id="UP000829999"/>
    </source>
</evidence>
<dbReference type="GO" id="GO:0061507">
    <property type="term" value="F:2',3'-cyclic GMP-AMP binding"/>
    <property type="evidence" value="ECO:0007669"/>
    <property type="project" value="TreeGrafter"/>
</dbReference>
<feature type="domain" description="STING ligand-binding" evidence="1">
    <location>
        <begin position="130"/>
        <end position="322"/>
    </location>
</feature>